<dbReference type="STRING" id="121224.E0VXE6"/>
<dbReference type="GO" id="GO:0033211">
    <property type="term" value="P:adiponectin-activated signaling pathway"/>
    <property type="evidence" value="ECO:0007669"/>
    <property type="project" value="TreeGrafter"/>
</dbReference>
<dbReference type="InParanoid" id="E0VXE6"/>
<evidence type="ECO:0000256" key="5">
    <source>
        <dbReference type="ARBA" id="ARBA00023136"/>
    </source>
</evidence>
<keyword evidence="3" id="KW-0812">Transmembrane</keyword>
<keyword evidence="4" id="KW-1133">Transmembrane helix</keyword>
<dbReference type="CTD" id="8236241"/>
<feature type="compositionally biased region" description="Acidic residues" evidence="6">
    <location>
        <begin position="1"/>
        <end position="12"/>
    </location>
</feature>
<organism>
    <name type="scientific">Pediculus humanus subsp. corporis</name>
    <name type="common">Body louse</name>
    <dbReference type="NCBI Taxonomy" id="121224"/>
    <lineage>
        <taxon>Eukaryota</taxon>
        <taxon>Metazoa</taxon>
        <taxon>Ecdysozoa</taxon>
        <taxon>Arthropoda</taxon>
        <taxon>Hexapoda</taxon>
        <taxon>Insecta</taxon>
        <taxon>Pterygota</taxon>
        <taxon>Neoptera</taxon>
        <taxon>Paraneoptera</taxon>
        <taxon>Psocodea</taxon>
        <taxon>Troctomorpha</taxon>
        <taxon>Phthiraptera</taxon>
        <taxon>Anoplura</taxon>
        <taxon>Pediculidae</taxon>
        <taxon>Pediculus</taxon>
    </lineage>
</organism>
<evidence type="ECO:0000256" key="3">
    <source>
        <dbReference type="ARBA" id="ARBA00022692"/>
    </source>
</evidence>
<dbReference type="OrthoDB" id="5585746at2759"/>
<keyword evidence="9" id="KW-1185">Reference proteome</keyword>
<dbReference type="GO" id="GO:0038023">
    <property type="term" value="F:signaling receptor activity"/>
    <property type="evidence" value="ECO:0007669"/>
    <property type="project" value="TreeGrafter"/>
</dbReference>
<dbReference type="EMBL" id="AAZO01006049">
    <property type="status" value="NOT_ANNOTATED_CDS"/>
    <property type="molecule type" value="Genomic_DNA"/>
</dbReference>
<dbReference type="EMBL" id="AAZO01006051">
    <property type="status" value="NOT_ANNOTATED_CDS"/>
    <property type="molecule type" value="Genomic_DNA"/>
</dbReference>
<dbReference type="PANTHER" id="PTHR20855">
    <property type="entry name" value="ADIPOR/PROGESTIN RECEPTOR-RELATED"/>
    <property type="match status" value="1"/>
</dbReference>
<reference evidence="7" key="2">
    <citation type="submission" date="2007-04" db="EMBL/GenBank/DDBJ databases">
        <title>The genome of the human body louse.</title>
        <authorList>
            <consortium name="The Human Body Louse Genome Consortium"/>
            <person name="Kirkness E."/>
            <person name="Walenz B."/>
            <person name="Hass B."/>
            <person name="Bruggner R."/>
            <person name="Strausberg R."/>
        </authorList>
    </citation>
    <scope>NUCLEOTIDE SEQUENCE</scope>
    <source>
        <strain evidence="7">USDA</strain>
    </source>
</reference>
<dbReference type="Proteomes" id="UP000009046">
    <property type="component" value="Unassembled WGS sequence"/>
</dbReference>
<evidence type="ECO:0000313" key="8">
    <source>
        <dbReference type="EnsemblMetazoa" id="PHUM499090-PA"/>
    </source>
</evidence>
<gene>
    <name evidence="8" type="primary">8236241</name>
    <name evidence="7" type="ORF">Phum_PHUM499090</name>
</gene>
<dbReference type="HOGENOM" id="CLU_1742737_0_0_1"/>
<dbReference type="EMBL" id="DS235830">
    <property type="protein sequence ID" value="EEB18052.1"/>
    <property type="molecule type" value="Genomic_DNA"/>
</dbReference>
<dbReference type="VEuPathDB" id="VectorBase:PHUM499090"/>
<proteinExistence type="inferred from homology"/>
<dbReference type="InterPro" id="IPR004254">
    <property type="entry name" value="AdipoR/HlyIII-related"/>
</dbReference>
<name>E0VXE6_PEDHC</name>
<accession>E0VXE6</accession>
<dbReference type="EnsemblMetazoa" id="PHUM499090-RA">
    <property type="protein sequence ID" value="PHUM499090-PA"/>
    <property type="gene ID" value="PHUM499090"/>
</dbReference>
<evidence type="ECO:0000256" key="2">
    <source>
        <dbReference type="ARBA" id="ARBA00007018"/>
    </source>
</evidence>
<evidence type="ECO:0000256" key="1">
    <source>
        <dbReference type="ARBA" id="ARBA00004141"/>
    </source>
</evidence>
<evidence type="ECO:0000313" key="9">
    <source>
        <dbReference type="Proteomes" id="UP000009046"/>
    </source>
</evidence>
<reference evidence="8" key="3">
    <citation type="submission" date="2021-02" db="UniProtKB">
        <authorList>
            <consortium name="EnsemblMetazoa"/>
        </authorList>
    </citation>
    <scope>IDENTIFICATION</scope>
    <source>
        <strain evidence="8">USDA</strain>
    </source>
</reference>
<feature type="compositionally biased region" description="Low complexity" evidence="6">
    <location>
        <begin position="14"/>
        <end position="29"/>
    </location>
</feature>
<dbReference type="PANTHER" id="PTHR20855:SF52">
    <property type="entry name" value="ADIPONECTIN RECEPTOR PROTEIN"/>
    <property type="match status" value="1"/>
</dbReference>
<evidence type="ECO:0000256" key="6">
    <source>
        <dbReference type="SAM" id="MobiDB-lite"/>
    </source>
</evidence>
<keyword evidence="7" id="KW-0675">Receptor</keyword>
<protein>
    <submittedName>
        <fullName evidence="7 8">Adiponectin receptor, putative</fullName>
    </submittedName>
</protein>
<dbReference type="EMBL" id="AAZO01006050">
    <property type="status" value="NOT_ANNOTATED_CDS"/>
    <property type="molecule type" value="Genomic_DNA"/>
</dbReference>
<reference evidence="7" key="1">
    <citation type="submission" date="2007-04" db="EMBL/GenBank/DDBJ databases">
        <title>Annotation of Pediculus humanus corporis strain USDA.</title>
        <authorList>
            <person name="Kirkness E."/>
            <person name="Hannick L."/>
            <person name="Hass B."/>
            <person name="Bruggner R."/>
            <person name="Lawson D."/>
            <person name="Bidwell S."/>
            <person name="Joardar V."/>
            <person name="Caler E."/>
            <person name="Walenz B."/>
            <person name="Inman J."/>
            <person name="Schobel S."/>
            <person name="Galinsky K."/>
            <person name="Amedeo P."/>
            <person name="Strausberg R."/>
        </authorList>
    </citation>
    <scope>NUCLEOTIDE SEQUENCE</scope>
    <source>
        <strain evidence="7">USDA</strain>
    </source>
</reference>
<evidence type="ECO:0000256" key="4">
    <source>
        <dbReference type="ARBA" id="ARBA00022989"/>
    </source>
</evidence>
<dbReference type="GO" id="GO:0005886">
    <property type="term" value="C:plasma membrane"/>
    <property type="evidence" value="ECO:0007669"/>
    <property type="project" value="TreeGrafter"/>
</dbReference>
<evidence type="ECO:0000313" key="7">
    <source>
        <dbReference type="EMBL" id="EEB18052.1"/>
    </source>
</evidence>
<comment type="subcellular location">
    <subcellularLocation>
        <location evidence="1">Membrane</location>
        <topology evidence="1">Multi-pass membrane protein</topology>
    </subcellularLocation>
</comment>
<dbReference type="eggNOG" id="KOG0748">
    <property type="taxonomic scope" value="Eukaryota"/>
</dbReference>
<dbReference type="KEGG" id="phu:Phum_PHUM499090"/>
<dbReference type="RefSeq" id="XP_002430790.1">
    <property type="nucleotide sequence ID" value="XM_002430745.1"/>
</dbReference>
<sequence length="150" mass="17207">MSDYEDAVESADDSSPATPPGTTNNNNKNSVRHRPTPLPLWDPDELSISEEVPGVLSDEIRLGVLAQNAPKTAKDFVRKVWKAPWTVVNYKTLPLWLQDNDYLHTGHRPPLPSYYACFKSIFRVHTETVNIWTHLLESWWEVAQDKELRP</sequence>
<dbReference type="AlphaFoldDB" id="E0VXE6"/>
<dbReference type="GeneID" id="8236241"/>
<keyword evidence="5" id="KW-0472">Membrane</keyword>
<comment type="similarity">
    <text evidence="2">Belongs to the ADIPOR family.</text>
</comment>
<feature type="region of interest" description="Disordered" evidence="6">
    <location>
        <begin position="1"/>
        <end position="38"/>
    </location>
</feature>